<evidence type="ECO:0000313" key="1">
    <source>
        <dbReference type="EMBL" id="CAI6248561.1"/>
    </source>
</evidence>
<proteinExistence type="predicted"/>
<dbReference type="EMBL" id="CAOQHR010000001">
    <property type="protein sequence ID" value="CAI6248561.1"/>
    <property type="molecule type" value="Genomic_DNA"/>
</dbReference>
<sequence length="137" mass="15880">MHQLGSYTTRSLSVELNPGTLDTLVNNKYSWQMNSNNISPQNIHLQSLFCFELEFRCSCTSPSVTKRVDGKHTSYHILRNRTELSSEYIFFFRAFFSSFHPLRITYLRIAAARDARLPVPKYGSVVLERVFDLLNIP</sequence>
<evidence type="ECO:0000313" key="2">
    <source>
        <dbReference type="Proteomes" id="UP001152607"/>
    </source>
</evidence>
<dbReference type="Proteomes" id="UP001152607">
    <property type="component" value="Unassembled WGS sequence"/>
</dbReference>
<gene>
    <name evidence="1" type="ORF">PDIGIT_LOCUS874</name>
</gene>
<name>A0A9W4XJX2_9PLEO</name>
<reference evidence="1" key="1">
    <citation type="submission" date="2023-01" db="EMBL/GenBank/DDBJ databases">
        <authorList>
            <person name="Van Ghelder C."/>
            <person name="Rancurel C."/>
        </authorList>
    </citation>
    <scope>NUCLEOTIDE SEQUENCE</scope>
    <source>
        <strain evidence="1">CNCM I-4278</strain>
    </source>
</reference>
<organism evidence="1 2">
    <name type="scientific">Periconia digitata</name>
    <dbReference type="NCBI Taxonomy" id="1303443"/>
    <lineage>
        <taxon>Eukaryota</taxon>
        <taxon>Fungi</taxon>
        <taxon>Dikarya</taxon>
        <taxon>Ascomycota</taxon>
        <taxon>Pezizomycotina</taxon>
        <taxon>Dothideomycetes</taxon>
        <taxon>Pleosporomycetidae</taxon>
        <taxon>Pleosporales</taxon>
        <taxon>Massarineae</taxon>
        <taxon>Periconiaceae</taxon>
        <taxon>Periconia</taxon>
    </lineage>
</organism>
<dbReference type="AlphaFoldDB" id="A0A9W4XJX2"/>
<accession>A0A9W4XJX2</accession>
<keyword evidence="2" id="KW-1185">Reference proteome</keyword>
<comment type="caution">
    <text evidence="1">The sequence shown here is derived from an EMBL/GenBank/DDBJ whole genome shotgun (WGS) entry which is preliminary data.</text>
</comment>
<protein>
    <submittedName>
        <fullName evidence="1">Uncharacterized protein</fullName>
    </submittedName>
</protein>